<dbReference type="InterPro" id="IPR036514">
    <property type="entry name" value="SGNH_hydro_sf"/>
</dbReference>
<comment type="caution">
    <text evidence="1">The sequence shown here is derived from an EMBL/GenBank/DDBJ whole genome shotgun (WGS) entry which is preliminary data.</text>
</comment>
<name>A0AAD9T0S1_9HELO</name>
<keyword evidence="2" id="KW-1185">Reference proteome</keyword>
<accession>A0AAD9T0S1</accession>
<gene>
    <name evidence="1" type="ORF">QTJ16_003644</name>
</gene>
<proteinExistence type="predicted"/>
<evidence type="ECO:0000313" key="1">
    <source>
        <dbReference type="EMBL" id="KAK2626469.1"/>
    </source>
</evidence>
<dbReference type="EMBL" id="JAUBYV010000005">
    <property type="protein sequence ID" value="KAK2626469.1"/>
    <property type="molecule type" value="Genomic_DNA"/>
</dbReference>
<reference evidence="1" key="1">
    <citation type="submission" date="2023-06" db="EMBL/GenBank/DDBJ databases">
        <title>Draft genome of Marssonina rosae.</title>
        <authorList>
            <person name="Cheng Q."/>
        </authorList>
    </citation>
    <scope>NUCLEOTIDE SEQUENCE</scope>
    <source>
        <strain evidence="1">R4</strain>
    </source>
</reference>
<organism evidence="1 2">
    <name type="scientific">Diplocarpon rosae</name>
    <dbReference type="NCBI Taxonomy" id="946125"/>
    <lineage>
        <taxon>Eukaryota</taxon>
        <taxon>Fungi</taxon>
        <taxon>Dikarya</taxon>
        <taxon>Ascomycota</taxon>
        <taxon>Pezizomycotina</taxon>
        <taxon>Leotiomycetes</taxon>
        <taxon>Helotiales</taxon>
        <taxon>Drepanopezizaceae</taxon>
        <taxon>Diplocarpon</taxon>
    </lineage>
</organism>
<sequence>MSKGVYFDFVVDGSSTVLLSLHNCVQQKKPSTGYSSAVTATLPFLALTNTSRAAPISLLVRIDDEEYLVLPNATNIASISHGSLSQTRHEIRVIAPMAGGDTLQTFQIAGIWIDEGGKLLPYQNLHEQIAQTPRKMLEVVTDLPGSLAGKDRRKSIGTSQGILRGVLGWEYLLGEMFASDHVTIGMDGMCLISECVGGRGSPAGLADVFFQSGPAGSEQYSHPWFFKGYTPNVMVGYLPSVVNGQADTLQVLNIGSSDYNSFQTRSSEYNKTMWELSGTFEETYISMIKAIRALAYPKYSAASMDSSRYIYSAGVPIFVMRPFRGQLEQATHAVVERIRKDGDKNIFWLDTSGWLNTEVDFEGRPEDQDFFLDEENPSKQWRLTERGNQQVAILLHMHVCRYLAREADECAFLPPEIYLGREVNNEETWVNGLLEDSGS</sequence>
<dbReference type="AlphaFoldDB" id="A0AAD9T0S1"/>
<evidence type="ECO:0000313" key="2">
    <source>
        <dbReference type="Proteomes" id="UP001285354"/>
    </source>
</evidence>
<dbReference type="Proteomes" id="UP001285354">
    <property type="component" value="Unassembled WGS sequence"/>
</dbReference>
<protein>
    <submittedName>
        <fullName evidence="1">Uncharacterized protein</fullName>
    </submittedName>
</protein>
<dbReference type="Gene3D" id="3.40.50.1110">
    <property type="entry name" value="SGNH hydrolase"/>
    <property type="match status" value="1"/>
</dbReference>